<organism evidence="1 2">
    <name type="scientific">Entomophthora muscae</name>
    <dbReference type="NCBI Taxonomy" id="34485"/>
    <lineage>
        <taxon>Eukaryota</taxon>
        <taxon>Fungi</taxon>
        <taxon>Fungi incertae sedis</taxon>
        <taxon>Zoopagomycota</taxon>
        <taxon>Entomophthoromycotina</taxon>
        <taxon>Entomophthoromycetes</taxon>
        <taxon>Entomophthorales</taxon>
        <taxon>Entomophthoraceae</taxon>
        <taxon>Entomophthora</taxon>
    </lineage>
</organism>
<evidence type="ECO:0000313" key="1">
    <source>
        <dbReference type="EMBL" id="KAJ9052202.1"/>
    </source>
</evidence>
<dbReference type="EMBL" id="QTSX02006745">
    <property type="protein sequence ID" value="KAJ9052202.1"/>
    <property type="molecule type" value="Genomic_DNA"/>
</dbReference>
<protein>
    <submittedName>
        <fullName evidence="1">Uncharacterized protein</fullName>
    </submittedName>
</protein>
<accession>A0ACC2RQ71</accession>
<comment type="caution">
    <text evidence="1">The sequence shown here is derived from an EMBL/GenBank/DDBJ whole genome shotgun (WGS) entry which is preliminary data.</text>
</comment>
<gene>
    <name evidence="1" type="ORF">DSO57_1036564</name>
</gene>
<keyword evidence="2" id="KW-1185">Reference proteome</keyword>
<reference evidence="1" key="1">
    <citation type="submission" date="2022-04" db="EMBL/GenBank/DDBJ databases">
        <title>Genome of the entomopathogenic fungus Entomophthora muscae.</title>
        <authorList>
            <person name="Elya C."/>
            <person name="Lovett B.R."/>
            <person name="Lee E."/>
            <person name="Macias A.M."/>
            <person name="Hajek A.E."/>
            <person name="De Bivort B.L."/>
            <person name="Kasson M.T."/>
            <person name="De Fine Licht H.H."/>
            <person name="Stajich J.E."/>
        </authorList>
    </citation>
    <scope>NUCLEOTIDE SEQUENCE</scope>
    <source>
        <strain evidence="1">Berkeley</strain>
    </source>
</reference>
<name>A0ACC2RQ71_9FUNG</name>
<proteinExistence type="predicted"/>
<evidence type="ECO:0000313" key="2">
    <source>
        <dbReference type="Proteomes" id="UP001165960"/>
    </source>
</evidence>
<sequence>MNFFVIITILAIFSAMLVGSSLTADELTIIQHYPTLLQRGTSLLSPLALEKNYTIAYSPTEANWLYIYFWPFILILAAILSDDAHPVKKTESSKEYTSYEEPIIFTEIFPSPGAPEYILVDYETLGLEKTNTHYVEDEGIEDWNLL</sequence>
<dbReference type="Proteomes" id="UP001165960">
    <property type="component" value="Unassembled WGS sequence"/>
</dbReference>